<dbReference type="PANTHER" id="PTHR37844">
    <property type="entry name" value="SER/THR PROTEIN PHOSPHATASE SUPERFAMILY (AFU_ORTHOLOGUE AFUA_1G14840)"/>
    <property type="match status" value="1"/>
</dbReference>
<dbReference type="EMBL" id="CP086356">
    <property type="protein sequence ID" value="UNI17630.1"/>
    <property type="molecule type" value="Genomic_DNA"/>
</dbReference>
<evidence type="ECO:0000313" key="3">
    <source>
        <dbReference type="Proteomes" id="UP000829364"/>
    </source>
</evidence>
<keyword evidence="3" id="KW-1185">Reference proteome</keyword>
<dbReference type="Gene3D" id="3.60.21.10">
    <property type="match status" value="1"/>
</dbReference>
<name>A0A9Q8V8Y0_9HYPO</name>
<dbReference type="OrthoDB" id="550558at2759"/>
<dbReference type="InterPro" id="IPR004843">
    <property type="entry name" value="Calcineurin-like_PHP"/>
</dbReference>
<dbReference type="Pfam" id="PF00149">
    <property type="entry name" value="Metallophos"/>
    <property type="match status" value="1"/>
</dbReference>
<sequence>MAVQVVSDLHLETPKAYDIFDIEPKAPILALLGDIGNVVLHKEECLAFLTKQLAKFRAVLFVPGNHEAHHSDWPTTLDVLRAFEQHNQGNDSMGKFVLLDRAKYRLPGTNVTVLGCSLFSLVPPERETAVSFGLNDFYQTRDWDVATHNEAHARDLGWLNGQVAELEQTDTKIMIFTHWAPTRHANATDPRHSESPITSGFSTELAGEKCFTSDSVRLWSFGHTHYNCDFTLDRGPAVSPLRLVANQREYYFSQCEGFDAGKTVIL</sequence>
<dbReference type="PANTHER" id="PTHR37844:SF2">
    <property type="entry name" value="SER_THR PROTEIN PHOSPHATASE SUPERFAMILY (AFU_ORTHOLOGUE AFUA_1G14840)"/>
    <property type="match status" value="1"/>
</dbReference>
<dbReference type="GO" id="GO:0016787">
    <property type="term" value="F:hydrolase activity"/>
    <property type="evidence" value="ECO:0007669"/>
    <property type="project" value="InterPro"/>
</dbReference>
<reference evidence="2" key="1">
    <citation type="submission" date="2021-11" db="EMBL/GenBank/DDBJ databases">
        <title>Purpureocillium_takamizusanense_genome.</title>
        <authorList>
            <person name="Nguyen N.-H."/>
        </authorList>
    </citation>
    <scope>NUCLEOTIDE SEQUENCE</scope>
    <source>
        <strain evidence="2">PT3</strain>
    </source>
</reference>
<protein>
    <recommendedName>
        <fullName evidence="1">Calcineurin-like phosphoesterase domain-containing protein</fullName>
    </recommendedName>
</protein>
<dbReference type="Proteomes" id="UP000829364">
    <property type="component" value="Chromosome 3"/>
</dbReference>
<dbReference type="AlphaFoldDB" id="A0A9Q8V8Y0"/>
<dbReference type="RefSeq" id="XP_047841111.1">
    <property type="nucleotide sequence ID" value="XM_047985134.1"/>
</dbReference>
<evidence type="ECO:0000259" key="1">
    <source>
        <dbReference type="Pfam" id="PF00149"/>
    </source>
</evidence>
<feature type="domain" description="Calcineurin-like phosphoesterase" evidence="1">
    <location>
        <begin position="5"/>
        <end position="226"/>
    </location>
</feature>
<dbReference type="InterPro" id="IPR029052">
    <property type="entry name" value="Metallo-depent_PP-like"/>
</dbReference>
<organism evidence="2 3">
    <name type="scientific">Purpureocillium takamizusanense</name>
    <dbReference type="NCBI Taxonomy" id="2060973"/>
    <lineage>
        <taxon>Eukaryota</taxon>
        <taxon>Fungi</taxon>
        <taxon>Dikarya</taxon>
        <taxon>Ascomycota</taxon>
        <taxon>Pezizomycotina</taxon>
        <taxon>Sordariomycetes</taxon>
        <taxon>Hypocreomycetidae</taxon>
        <taxon>Hypocreales</taxon>
        <taxon>Ophiocordycipitaceae</taxon>
        <taxon>Purpureocillium</taxon>
    </lineage>
</organism>
<dbReference type="KEGG" id="ptkz:JDV02_003959"/>
<proteinExistence type="predicted"/>
<accession>A0A9Q8V8Y0</accession>
<dbReference type="SUPFAM" id="SSF56300">
    <property type="entry name" value="Metallo-dependent phosphatases"/>
    <property type="match status" value="1"/>
</dbReference>
<dbReference type="GeneID" id="72065915"/>
<gene>
    <name evidence="2" type="ORF">JDV02_003959</name>
</gene>
<evidence type="ECO:0000313" key="2">
    <source>
        <dbReference type="EMBL" id="UNI17630.1"/>
    </source>
</evidence>